<dbReference type="PANTHER" id="PTHR33204">
    <property type="entry name" value="TRANSCRIPTIONAL REGULATOR, MARR FAMILY"/>
    <property type="match status" value="1"/>
</dbReference>
<dbReference type="Gene3D" id="1.10.10.10">
    <property type="entry name" value="Winged helix-like DNA-binding domain superfamily/Winged helix DNA-binding domain"/>
    <property type="match status" value="1"/>
</dbReference>
<dbReference type="Proteomes" id="UP000017837">
    <property type="component" value="Unassembled WGS sequence"/>
</dbReference>
<sequence>MKKPAKPSPARSKLVQGAKPAKTKQSALPKTHRSLCPINLALEAIGDSWSMLIVRDLMLRGHNSYQGFLRSEEKIATNILADRLLKLEQNGLITKTADATDKRKFIYALTERGADLAPVLVELTLYSLKYEPRVDMAKEVIMDMQKNKQVFATRLTRNFTPKTRSKPASKKAEIDPVDETLSLF</sequence>
<dbReference type="PANTHER" id="PTHR33204:SF37">
    <property type="entry name" value="HTH-TYPE TRANSCRIPTIONAL REGULATOR YODB"/>
    <property type="match status" value="1"/>
</dbReference>
<evidence type="ECO:0000313" key="7">
    <source>
        <dbReference type="Proteomes" id="UP000017837"/>
    </source>
</evidence>
<keyword evidence="1" id="KW-0805">Transcription regulation</keyword>
<dbReference type="GO" id="GO:0003677">
    <property type="term" value="F:DNA binding"/>
    <property type="evidence" value="ECO:0007669"/>
    <property type="project" value="UniProtKB-KW"/>
</dbReference>
<keyword evidence="7" id="KW-1185">Reference proteome</keyword>
<dbReference type="AlphaFoldDB" id="V4PJV4"/>
<feature type="region of interest" description="Disordered" evidence="4">
    <location>
        <begin position="1"/>
        <end position="29"/>
    </location>
</feature>
<evidence type="ECO:0000256" key="4">
    <source>
        <dbReference type="SAM" id="MobiDB-lite"/>
    </source>
</evidence>
<dbReference type="Pfam" id="PF01638">
    <property type="entry name" value="HxlR"/>
    <property type="match status" value="1"/>
</dbReference>
<organism evidence="6 7">
    <name type="scientific">Asticcacaulis benevestitus DSM 16100 = ATCC BAA-896</name>
    <dbReference type="NCBI Taxonomy" id="1121022"/>
    <lineage>
        <taxon>Bacteria</taxon>
        <taxon>Pseudomonadati</taxon>
        <taxon>Pseudomonadota</taxon>
        <taxon>Alphaproteobacteria</taxon>
        <taxon>Caulobacterales</taxon>
        <taxon>Caulobacteraceae</taxon>
        <taxon>Asticcacaulis</taxon>
    </lineage>
</organism>
<keyword evidence="3" id="KW-0804">Transcription</keyword>
<dbReference type="RefSeq" id="WP_018080165.1">
    <property type="nucleotide sequence ID" value="NZ_AQWM01000001.1"/>
</dbReference>
<gene>
    <name evidence="6" type="ORF">ABENE_01660</name>
</gene>
<name>V4PJV4_9CAUL</name>
<feature type="domain" description="HTH hxlR-type" evidence="5">
    <location>
        <begin position="36"/>
        <end position="135"/>
    </location>
</feature>
<keyword evidence="2" id="KW-0238">DNA-binding</keyword>
<proteinExistence type="predicted"/>
<reference evidence="6 7" key="1">
    <citation type="journal article" date="2014" name="Nature">
        <title>Sequential evolution of bacterial morphology by co-option of a developmental regulator.</title>
        <authorList>
            <person name="Jiang C."/>
            <person name="Brown P.J."/>
            <person name="Ducret A."/>
            <person name="Brun Y.V."/>
        </authorList>
    </citation>
    <scope>NUCLEOTIDE SEQUENCE [LARGE SCALE GENOMIC DNA]</scope>
    <source>
        <strain evidence="6 7">DSM 16100</strain>
    </source>
</reference>
<evidence type="ECO:0000256" key="3">
    <source>
        <dbReference type="ARBA" id="ARBA00023163"/>
    </source>
</evidence>
<dbReference type="PROSITE" id="PS51118">
    <property type="entry name" value="HTH_HXLR"/>
    <property type="match status" value="1"/>
</dbReference>
<dbReference type="STRING" id="1121022.GCA_000376105_00493"/>
<dbReference type="InterPro" id="IPR002577">
    <property type="entry name" value="HTH_HxlR"/>
</dbReference>
<evidence type="ECO:0000259" key="5">
    <source>
        <dbReference type="PROSITE" id="PS51118"/>
    </source>
</evidence>
<evidence type="ECO:0000256" key="2">
    <source>
        <dbReference type="ARBA" id="ARBA00023125"/>
    </source>
</evidence>
<dbReference type="InterPro" id="IPR036390">
    <property type="entry name" value="WH_DNA-bd_sf"/>
</dbReference>
<accession>V4PJV4</accession>
<evidence type="ECO:0000313" key="6">
    <source>
        <dbReference type="EMBL" id="ESQ94242.1"/>
    </source>
</evidence>
<evidence type="ECO:0000256" key="1">
    <source>
        <dbReference type="ARBA" id="ARBA00023015"/>
    </source>
</evidence>
<dbReference type="eggNOG" id="COG1733">
    <property type="taxonomic scope" value="Bacteria"/>
</dbReference>
<dbReference type="InterPro" id="IPR036388">
    <property type="entry name" value="WH-like_DNA-bd_sf"/>
</dbReference>
<dbReference type="OrthoDB" id="9782219at2"/>
<comment type="caution">
    <text evidence="6">The sequence shown here is derived from an EMBL/GenBank/DDBJ whole genome shotgun (WGS) entry which is preliminary data.</text>
</comment>
<dbReference type="SUPFAM" id="SSF46785">
    <property type="entry name" value="Winged helix' DNA-binding domain"/>
    <property type="match status" value="1"/>
</dbReference>
<dbReference type="PATRIC" id="fig|1121022.4.peg.331"/>
<dbReference type="EMBL" id="AWGB01000004">
    <property type="protein sequence ID" value="ESQ94242.1"/>
    <property type="molecule type" value="Genomic_DNA"/>
</dbReference>
<protein>
    <recommendedName>
        <fullName evidence="5">HTH hxlR-type domain-containing protein</fullName>
    </recommendedName>
</protein>